<protein>
    <submittedName>
        <fullName evidence="2">Uncharacterized conserved protein YloU, alkaline shock protein (Asp23) family</fullName>
    </submittedName>
</protein>
<dbReference type="Pfam" id="PF03780">
    <property type="entry name" value="Asp23"/>
    <property type="match status" value="1"/>
</dbReference>
<dbReference type="EMBL" id="FXTU01000002">
    <property type="protein sequence ID" value="SMP14384.1"/>
    <property type="molecule type" value="Genomic_DNA"/>
</dbReference>
<proteinExistence type="inferred from homology"/>
<dbReference type="AlphaFoldDB" id="A0AA45WMH8"/>
<evidence type="ECO:0000313" key="3">
    <source>
        <dbReference type="Proteomes" id="UP001157946"/>
    </source>
</evidence>
<accession>A0AA45WMH8</accession>
<dbReference type="Proteomes" id="UP001157946">
    <property type="component" value="Unassembled WGS sequence"/>
</dbReference>
<sequence>MVESNGGSIRITDGVVAVIAGLAAAQTQGISSMSSGMTEGIKKRVSGKGNMRGVQVVVQDTQASIDLRVIVQYGCRINEVCHRLQRDVKQAVENMTGLEVTRVNVRVDGVDWTREKRGSQTEK</sequence>
<dbReference type="RefSeq" id="WP_284724126.1">
    <property type="nucleotide sequence ID" value="NZ_FXTU01000002.1"/>
</dbReference>
<comment type="similarity">
    <text evidence="1">Belongs to the asp23 family.</text>
</comment>
<evidence type="ECO:0000256" key="1">
    <source>
        <dbReference type="ARBA" id="ARBA00005721"/>
    </source>
</evidence>
<name>A0AA45WMH8_9BACL</name>
<comment type="caution">
    <text evidence="2">The sequence shown here is derived from an EMBL/GenBank/DDBJ whole genome shotgun (WGS) entry which is preliminary data.</text>
</comment>
<gene>
    <name evidence="2" type="ORF">SAMN06265361_102577</name>
</gene>
<dbReference type="InterPro" id="IPR005531">
    <property type="entry name" value="Asp23"/>
</dbReference>
<reference evidence="2" key="1">
    <citation type="submission" date="2017-05" db="EMBL/GenBank/DDBJ databases">
        <authorList>
            <person name="Varghese N."/>
            <person name="Submissions S."/>
        </authorList>
    </citation>
    <scope>NUCLEOTIDE SEQUENCE</scope>
    <source>
        <strain evidence="2">DSM 45262</strain>
    </source>
</reference>
<dbReference type="PANTHER" id="PTHR34297">
    <property type="entry name" value="HYPOTHETICAL CYTOSOLIC PROTEIN-RELATED"/>
    <property type="match status" value="1"/>
</dbReference>
<organism evidence="2 3">
    <name type="scientific">Laceyella tengchongensis</name>
    <dbReference type="NCBI Taxonomy" id="574699"/>
    <lineage>
        <taxon>Bacteria</taxon>
        <taxon>Bacillati</taxon>
        <taxon>Bacillota</taxon>
        <taxon>Bacilli</taxon>
        <taxon>Bacillales</taxon>
        <taxon>Thermoactinomycetaceae</taxon>
        <taxon>Laceyella</taxon>
    </lineage>
</organism>
<evidence type="ECO:0000313" key="2">
    <source>
        <dbReference type="EMBL" id="SMP14384.1"/>
    </source>
</evidence>
<keyword evidence="3" id="KW-1185">Reference proteome</keyword>